<dbReference type="Proteomes" id="UP001142055">
    <property type="component" value="Chromosome 1"/>
</dbReference>
<dbReference type="GO" id="GO:0005829">
    <property type="term" value="C:cytosol"/>
    <property type="evidence" value="ECO:0007669"/>
    <property type="project" value="TreeGrafter"/>
</dbReference>
<dbReference type="OrthoDB" id="413520at2759"/>
<sequence length="234" mass="27205">MSSEEYFERVIHFDNPQFNISTSTSIDSIRILQKYDSDESGVVWDASLMLAKYLEHGRSINCNKSFSNLSVVELGSGTGFLGIWMATLGSSVLLTDLNLTLIELNLKHNKEIVCCDYVQTAIFDWLDRTSYQTDKFLNWKPLKHIDLFLISDCLYYKEGIDAIYQFIQWVLIDCRMDCQFLVSYEDRDDKAEMVQNFLELLANNKYLEVTTIVNDQLHPEFRSPDLHIIKIIHC</sequence>
<dbReference type="PANTHER" id="PTHR14614">
    <property type="entry name" value="HEPATOCELLULAR CARCINOMA-ASSOCIATED ANTIGEN"/>
    <property type="match status" value="1"/>
</dbReference>
<organism evidence="1 2">
    <name type="scientific">Blomia tropicalis</name>
    <name type="common">Mite</name>
    <dbReference type="NCBI Taxonomy" id="40697"/>
    <lineage>
        <taxon>Eukaryota</taxon>
        <taxon>Metazoa</taxon>
        <taxon>Ecdysozoa</taxon>
        <taxon>Arthropoda</taxon>
        <taxon>Chelicerata</taxon>
        <taxon>Arachnida</taxon>
        <taxon>Acari</taxon>
        <taxon>Acariformes</taxon>
        <taxon>Sarcoptiformes</taxon>
        <taxon>Astigmata</taxon>
        <taxon>Glycyphagoidea</taxon>
        <taxon>Echimyopodidae</taxon>
        <taxon>Blomia</taxon>
    </lineage>
</organism>
<dbReference type="AlphaFoldDB" id="A0A9Q0RQH2"/>
<proteinExistence type="predicted"/>
<dbReference type="SUPFAM" id="SSF53335">
    <property type="entry name" value="S-adenosyl-L-methionine-dependent methyltransferases"/>
    <property type="match status" value="1"/>
</dbReference>
<dbReference type="GO" id="GO:0032991">
    <property type="term" value="C:protein-containing complex"/>
    <property type="evidence" value="ECO:0007669"/>
    <property type="project" value="TreeGrafter"/>
</dbReference>
<accession>A0A9Q0RQH2</accession>
<dbReference type="Gene3D" id="3.40.50.150">
    <property type="entry name" value="Vaccinia Virus protein VP39"/>
    <property type="match status" value="1"/>
</dbReference>
<protein>
    <submittedName>
        <fullName evidence="1">Uncharacterized protein</fullName>
    </submittedName>
</protein>
<dbReference type="PANTHER" id="PTHR14614:SF44">
    <property type="entry name" value="PROTEIN N-LYSINE METHYLTRANSFERASE METTL21D"/>
    <property type="match status" value="1"/>
</dbReference>
<dbReference type="EMBL" id="JAPWDV010000001">
    <property type="protein sequence ID" value="KAJ6224513.1"/>
    <property type="molecule type" value="Genomic_DNA"/>
</dbReference>
<name>A0A9Q0RQH2_BLOTA</name>
<evidence type="ECO:0000313" key="2">
    <source>
        <dbReference type="Proteomes" id="UP001142055"/>
    </source>
</evidence>
<dbReference type="OMA" id="VWQSEDI"/>
<reference evidence="1" key="1">
    <citation type="submission" date="2022-12" db="EMBL/GenBank/DDBJ databases">
        <title>Genome assemblies of Blomia tropicalis.</title>
        <authorList>
            <person name="Cui Y."/>
        </authorList>
    </citation>
    <scope>NUCLEOTIDE SEQUENCE</scope>
    <source>
        <tissue evidence="1">Adult mites</tissue>
    </source>
</reference>
<dbReference type="InterPro" id="IPR019410">
    <property type="entry name" value="Methyltransf_16"/>
</dbReference>
<dbReference type="Pfam" id="PF10294">
    <property type="entry name" value="Methyltransf_16"/>
    <property type="match status" value="1"/>
</dbReference>
<evidence type="ECO:0000313" key="1">
    <source>
        <dbReference type="EMBL" id="KAJ6224513.1"/>
    </source>
</evidence>
<keyword evidence="2" id="KW-1185">Reference proteome</keyword>
<gene>
    <name evidence="1" type="ORF">RDWZM_003058</name>
</gene>
<comment type="caution">
    <text evidence="1">The sequence shown here is derived from an EMBL/GenBank/DDBJ whole genome shotgun (WGS) entry which is preliminary data.</text>
</comment>
<dbReference type="InterPro" id="IPR029063">
    <property type="entry name" value="SAM-dependent_MTases_sf"/>
</dbReference>